<evidence type="ECO:0000256" key="2">
    <source>
        <dbReference type="ARBA" id="ARBA00022722"/>
    </source>
</evidence>
<protein>
    <recommendedName>
        <fullName evidence="5">Exodeoxyribonuclease 7 large subunit</fullName>
        <ecNumber evidence="5">3.1.11.6</ecNumber>
    </recommendedName>
    <alternativeName>
        <fullName evidence="5">Exodeoxyribonuclease VII large subunit</fullName>
        <shortName evidence="5">Exonuclease VII large subunit</shortName>
    </alternativeName>
</protein>
<evidence type="ECO:0000256" key="6">
    <source>
        <dbReference type="RuleBase" id="RU004355"/>
    </source>
</evidence>
<accession>A0A9X3MWE2</accession>
<dbReference type="GO" id="GO:0005737">
    <property type="term" value="C:cytoplasm"/>
    <property type="evidence" value="ECO:0007669"/>
    <property type="project" value="UniProtKB-SubCell"/>
</dbReference>
<dbReference type="HAMAP" id="MF_00378">
    <property type="entry name" value="Exonuc_7_L"/>
    <property type="match status" value="1"/>
</dbReference>
<dbReference type="InterPro" id="IPR020579">
    <property type="entry name" value="Exonuc_VII_lsu_C"/>
</dbReference>
<comment type="function">
    <text evidence="5">Bidirectionally degrades single-stranded DNA into large acid-insoluble oligonucleotides, which are then degraded further into small acid-soluble oligonucleotides.</text>
</comment>
<keyword evidence="2 5" id="KW-0540">Nuclease</keyword>
<feature type="domain" description="Exonuclease VII large subunit C-terminal" evidence="7">
    <location>
        <begin position="135"/>
        <end position="447"/>
    </location>
</feature>
<dbReference type="NCBIfam" id="TIGR00237">
    <property type="entry name" value="xseA"/>
    <property type="match status" value="1"/>
</dbReference>
<dbReference type="RefSeq" id="WP_270043132.1">
    <property type="nucleotide sequence ID" value="NZ_JAPDOD010000028.1"/>
</dbReference>
<dbReference type="GO" id="GO:0003676">
    <property type="term" value="F:nucleic acid binding"/>
    <property type="evidence" value="ECO:0007669"/>
    <property type="project" value="InterPro"/>
</dbReference>
<dbReference type="InterPro" id="IPR003753">
    <property type="entry name" value="Exonuc_VII_L"/>
</dbReference>
<dbReference type="AlphaFoldDB" id="A0A9X3MWE2"/>
<dbReference type="GO" id="GO:0006308">
    <property type="term" value="P:DNA catabolic process"/>
    <property type="evidence" value="ECO:0007669"/>
    <property type="project" value="UniProtKB-UniRule"/>
</dbReference>
<organism evidence="9 10">
    <name type="scientific">Solirubrobacter ginsenosidimutans</name>
    <dbReference type="NCBI Taxonomy" id="490573"/>
    <lineage>
        <taxon>Bacteria</taxon>
        <taxon>Bacillati</taxon>
        <taxon>Actinomycetota</taxon>
        <taxon>Thermoleophilia</taxon>
        <taxon>Solirubrobacterales</taxon>
        <taxon>Solirubrobacteraceae</taxon>
        <taxon>Solirubrobacter</taxon>
    </lineage>
</organism>
<dbReference type="Pfam" id="PF02601">
    <property type="entry name" value="Exonuc_VII_L"/>
    <property type="match status" value="1"/>
</dbReference>
<evidence type="ECO:0000259" key="7">
    <source>
        <dbReference type="Pfam" id="PF02601"/>
    </source>
</evidence>
<comment type="caution">
    <text evidence="9">The sequence shown here is derived from an EMBL/GenBank/DDBJ whole genome shotgun (WGS) entry which is preliminary data.</text>
</comment>
<keyword evidence="4 5" id="KW-0269">Exonuclease</keyword>
<dbReference type="InterPro" id="IPR025824">
    <property type="entry name" value="OB-fold_nuc-bd_dom"/>
</dbReference>
<comment type="catalytic activity">
    <reaction evidence="5 6">
        <text>Exonucleolytic cleavage in either 5'- to 3'- or 3'- to 5'-direction to yield nucleoside 5'-phosphates.</text>
        <dbReference type="EC" id="3.1.11.6"/>
    </reaction>
</comment>
<evidence type="ECO:0000256" key="3">
    <source>
        <dbReference type="ARBA" id="ARBA00022801"/>
    </source>
</evidence>
<keyword evidence="3 5" id="KW-0378">Hydrolase</keyword>
<comment type="subunit">
    <text evidence="5">Heterooligomer composed of large and small subunits.</text>
</comment>
<evidence type="ECO:0000313" key="10">
    <source>
        <dbReference type="Proteomes" id="UP001149140"/>
    </source>
</evidence>
<dbReference type="Pfam" id="PF13742">
    <property type="entry name" value="tRNA_anti_2"/>
    <property type="match status" value="1"/>
</dbReference>
<dbReference type="EC" id="3.1.11.6" evidence="5"/>
<dbReference type="Proteomes" id="UP001149140">
    <property type="component" value="Unassembled WGS sequence"/>
</dbReference>
<dbReference type="GO" id="GO:0008855">
    <property type="term" value="F:exodeoxyribonuclease VII activity"/>
    <property type="evidence" value="ECO:0007669"/>
    <property type="project" value="UniProtKB-UniRule"/>
</dbReference>
<dbReference type="EMBL" id="JAPDOD010000028">
    <property type="protein sequence ID" value="MDA0163885.1"/>
    <property type="molecule type" value="Genomic_DNA"/>
</dbReference>
<dbReference type="PANTHER" id="PTHR30008:SF0">
    <property type="entry name" value="EXODEOXYRIBONUCLEASE 7 LARGE SUBUNIT"/>
    <property type="match status" value="1"/>
</dbReference>
<proteinExistence type="inferred from homology"/>
<dbReference type="CDD" id="cd04489">
    <property type="entry name" value="ExoVII_LU_OBF"/>
    <property type="match status" value="1"/>
</dbReference>
<dbReference type="GO" id="GO:0009318">
    <property type="term" value="C:exodeoxyribonuclease VII complex"/>
    <property type="evidence" value="ECO:0007669"/>
    <property type="project" value="UniProtKB-UniRule"/>
</dbReference>
<keyword evidence="1 5" id="KW-0963">Cytoplasm</keyword>
<name>A0A9X3MWE2_9ACTN</name>
<comment type="similarity">
    <text evidence="5 6">Belongs to the XseA family.</text>
</comment>
<keyword evidence="10" id="KW-1185">Reference proteome</keyword>
<sequence>MEAPDGIPGSVLTGPYPVGTYAAALRDRLRGFTRVQVFGEVFGFKAGRAKVWFELRDAGGALPCSMWREDFEKLRLGTLQDGAQVVVAGGCDYYPGSRTASPGFSFAVTRLRVAGEGDLLAQLEQLRRRLHAEGLFEPQKALTLPKLPRCIGVVTGESGKARDDVLAGLRRRGWAGRLVWGFAPVQDRHAAPAIARAVQDLAACEEVEVIVVARGGGSLADLFAFCDETLCRTVALLRVPVISSVGHHTDRTLLDDVAAVACSTPTHAAETAVPVDCTAARVALVNATRRLERQGRRAVLERARTLARLSRAPGHHIARHRTRLHQQVRELRAATRRAVTTGERQTLSRAATLERKATAASVASERAGRRALGDGVALERASGVALERRRRELDRVLATLAAHDPQRTLERGYALVEGADGEPVTSAEAARAAATLTVRMHDGRVTVVPSSGETLF</sequence>
<evidence type="ECO:0000256" key="4">
    <source>
        <dbReference type="ARBA" id="ARBA00022839"/>
    </source>
</evidence>
<comment type="subcellular location">
    <subcellularLocation>
        <location evidence="5 6">Cytoplasm</location>
    </subcellularLocation>
</comment>
<dbReference type="PANTHER" id="PTHR30008">
    <property type="entry name" value="EXODEOXYRIBONUCLEASE 7 LARGE SUBUNIT"/>
    <property type="match status" value="1"/>
</dbReference>
<gene>
    <name evidence="5 9" type="primary">xseA</name>
    <name evidence="9" type="ORF">OM076_26680</name>
</gene>
<reference evidence="9" key="1">
    <citation type="submission" date="2022-10" db="EMBL/GenBank/DDBJ databases">
        <title>The WGS of Solirubrobacter ginsenosidimutans DSM 21036.</title>
        <authorList>
            <person name="Jiang Z."/>
        </authorList>
    </citation>
    <scope>NUCLEOTIDE SEQUENCE</scope>
    <source>
        <strain evidence="9">DSM 21036</strain>
    </source>
</reference>
<evidence type="ECO:0000313" key="9">
    <source>
        <dbReference type="EMBL" id="MDA0163885.1"/>
    </source>
</evidence>
<evidence type="ECO:0000256" key="1">
    <source>
        <dbReference type="ARBA" id="ARBA00022490"/>
    </source>
</evidence>
<evidence type="ECO:0000259" key="8">
    <source>
        <dbReference type="Pfam" id="PF13742"/>
    </source>
</evidence>
<feature type="domain" description="OB-fold nucleic acid binding" evidence="8">
    <location>
        <begin position="18"/>
        <end position="96"/>
    </location>
</feature>
<evidence type="ECO:0000256" key="5">
    <source>
        <dbReference type="HAMAP-Rule" id="MF_00378"/>
    </source>
</evidence>